<dbReference type="GeneID" id="78123074"/>
<dbReference type="STRING" id="576131.SAMN05444486_101267"/>
<evidence type="ECO:0000256" key="1">
    <source>
        <dbReference type="ARBA" id="ARBA00023125"/>
    </source>
</evidence>
<evidence type="ECO:0000313" key="4">
    <source>
        <dbReference type="Proteomes" id="UP000199026"/>
    </source>
</evidence>
<keyword evidence="1" id="KW-0238">DNA-binding</keyword>
<keyword evidence="4" id="KW-1185">Reference proteome</keyword>
<dbReference type="AlphaFoldDB" id="A0A1H3H872"/>
<evidence type="ECO:0000259" key="2">
    <source>
        <dbReference type="Pfam" id="PF00440"/>
    </source>
</evidence>
<dbReference type="SUPFAM" id="SSF46689">
    <property type="entry name" value="Homeodomain-like"/>
    <property type="match status" value="1"/>
</dbReference>
<organism evidence="3 4">
    <name type="scientific">Lentibacter algarum</name>
    <dbReference type="NCBI Taxonomy" id="576131"/>
    <lineage>
        <taxon>Bacteria</taxon>
        <taxon>Pseudomonadati</taxon>
        <taxon>Pseudomonadota</taxon>
        <taxon>Alphaproteobacteria</taxon>
        <taxon>Rhodobacterales</taxon>
        <taxon>Roseobacteraceae</taxon>
        <taxon>Lentibacter</taxon>
    </lineage>
</organism>
<reference evidence="3 4" key="1">
    <citation type="submission" date="2016-10" db="EMBL/GenBank/DDBJ databases">
        <authorList>
            <person name="de Groot N.N."/>
        </authorList>
    </citation>
    <scope>NUCLEOTIDE SEQUENCE [LARGE SCALE GENOMIC DNA]</scope>
    <source>
        <strain evidence="3 4">DSM 24677</strain>
    </source>
</reference>
<name>A0A1H3H872_9RHOB</name>
<dbReference type="EMBL" id="FNPR01000001">
    <property type="protein sequence ID" value="SDY11550.1"/>
    <property type="molecule type" value="Genomic_DNA"/>
</dbReference>
<dbReference type="Gene3D" id="1.10.357.10">
    <property type="entry name" value="Tetracycline Repressor, domain 2"/>
    <property type="match status" value="1"/>
</dbReference>
<feature type="domain" description="HTH tetR-type" evidence="2">
    <location>
        <begin position="12"/>
        <end position="48"/>
    </location>
</feature>
<dbReference type="GO" id="GO:0003677">
    <property type="term" value="F:DNA binding"/>
    <property type="evidence" value="ECO:0007669"/>
    <property type="project" value="UniProtKB-KW"/>
</dbReference>
<dbReference type="Proteomes" id="UP000199026">
    <property type="component" value="Unassembled WGS sequence"/>
</dbReference>
<sequence>MTQARLSKQDWISAGFSALQANGPSALKAEPLARALNTTKGSFYWHFRDVPAFHKYMLAHWEDEALTGLIAEIESQSSPHTALQKFVHLVADPSGTTPAIRAWAQSAPPVAQALAEIDSARQKYLAALLKRAGVSNPDIAQALYAAAIGQQLLPISAQAKSKSTLDTLVDLILALR</sequence>
<accession>A0A1H3H872</accession>
<proteinExistence type="predicted"/>
<dbReference type="OrthoDB" id="3218408at2"/>
<dbReference type="Pfam" id="PF00440">
    <property type="entry name" value="TetR_N"/>
    <property type="match status" value="1"/>
</dbReference>
<gene>
    <name evidence="3" type="ORF">SAMN05444486_101267</name>
</gene>
<dbReference type="InterPro" id="IPR009057">
    <property type="entry name" value="Homeodomain-like_sf"/>
</dbReference>
<evidence type="ECO:0000313" key="3">
    <source>
        <dbReference type="EMBL" id="SDY11550.1"/>
    </source>
</evidence>
<protein>
    <submittedName>
        <fullName evidence="3">Transcriptional regulator, TetR family</fullName>
    </submittedName>
</protein>
<dbReference type="InterPro" id="IPR001647">
    <property type="entry name" value="HTH_TetR"/>
</dbReference>
<dbReference type="RefSeq" id="WP_089887210.1">
    <property type="nucleotide sequence ID" value="NZ_CALJFH010000018.1"/>
</dbReference>